<dbReference type="FunFam" id="2.40.10.10:FF:000068">
    <property type="entry name" value="transmembrane protease serine 2"/>
    <property type="match status" value="1"/>
</dbReference>
<dbReference type="AlphaFoldDB" id="A0A834XY53"/>
<dbReference type="InterPro" id="IPR009003">
    <property type="entry name" value="Peptidase_S1_PA"/>
</dbReference>
<dbReference type="Gene3D" id="2.40.10.10">
    <property type="entry name" value="Trypsin-like serine proteases"/>
    <property type="match status" value="2"/>
</dbReference>
<dbReference type="SUPFAM" id="SSF50494">
    <property type="entry name" value="Trypsin-like serine proteases"/>
    <property type="match status" value="1"/>
</dbReference>
<evidence type="ECO:0000313" key="7">
    <source>
        <dbReference type="EMBL" id="KAF7993787.1"/>
    </source>
</evidence>
<feature type="domain" description="Peptidase S1" evidence="6">
    <location>
        <begin position="22"/>
        <end position="249"/>
    </location>
</feature>
<name>A0A834XY53_APHGI</name>
<organism evidence="7 8">
    <name type="scientific">Aphidius gifuensis</name>
    <name type="common">Parasitoid wasp</name>
    <dbReference type="NCBI Taxonomy" id="684658"/>
    <lineage>
        <taxon>Eukaryota</taxon>
        <taxon>Metazoa</taxon>
        <taxon>Ecdysozoa</taxon>
        <taxon>Arthropoda</taxon>
        <taxon>Hexapoda</taxon>
        <taxon>Insecta</taxon>
        <taxon>Pterygota</taxon>
        <taxon>Neoptera</taxon>
        <taxon>Endopterygota</taxon>
        <taxon>Hymenoptera</taxon>
        <taxon>Apocrita</taxon>
        <taxon>Ichneumonoidea</taxon>
        <taxon>Braconidae</taxon>
        <taxon>Aphidiinae</taxon>
        <taxon>Aphidius</taxon>
    </lineage>
</organism>
<dbReference type="Pfam" id="PF00089">
    <property type="entry name" value="Trypsin"/>
    <property type="match status" value="1"/>
</dbReference>
<dbReference type="PANTHER" id="PTHR24276:SF91">
    <property type="entry name" value="AT26814P-RELATED"/>
    <property type="match status" value="1"/>
</dbReference>
<dbReference type="InterPro" id="IPR050430">
    <property type="entry name" value="Peptidase_S1"/>
</dbReference>
<sequence>MIKNCCKKYKFTVVNGKVSKKIKGGTLISTDIINWQVSIQMRSTHICSGIIINSRHILTSASCVVLDKSVFFANIKIRAGSNDLLDDQYACYRDVSSIIIHPDFNMKNFWDNDISILVLSKELTLNGYTIDIGRFSKRRTIKERLAVTGWGRDISNDFSISHYLRKIYIQRLRPVQCQNLMKRFFNDNQGCAYGHPKTTSVTQGDSGGPLLRNFEIIGIVSVFSITLERQPFVFIKVEEYLRWIDLMTILY</sequence>
<keyword evidence="3" id="KW-0378">Hydrolase</keyword>
<dbReference type="InterPro" id="IPR043504">
    <property type="entry name" value="Peptidase_S1_PA_chymotrypsin"/>
</dbReference>
<dbReference type="PROSITE" id="PS50240">
    <property type="entry name" value="TRYPSIN_DOM"/>
    <property type="match status" value="1"/>
</dbReference>
<evidence type="ECO:0000256" key="5">
    <source>
        <dbReference type="ARBA" id="ARBA00023157"/>
    </source>
</evidence>
<reference evidence="7 8" key="1">
    <citation type="submission" date="2020-08" db="EMBL/GenBank/DDBJ databases">
        <title>Aphidius gifuensis genome sequencing and assembly.</title>
        <authorList>
            <person name="Du Z."/>
        </authorList>
    </citation>
    <scope>NUCLEOTIDE SEQUENCE [LARGE SCALE GENOMIC DNA]</scope>
    <source>
        <strain evidence="7">YNYX2018</strain>
        <tissue evidence="7">Adults</tissue>
    </source>
</reference>
<evidence type="ECO:0000256" key="1">
    <source>
        <dbReference type="ARBA" id="ARBA00007664"/>
    </source>
</evidence>
<dbReference type="GO" id="GO:0006508">
    <property type="term" value="P:proteolysis"/>
    <property type="evidence" value="ECO:0007669"/>
    <property type="project" value="UniProtKB-KW"/>
</dbReference>
<dbReference type="SMART" id="SM00020">
    <property type="entry name" value="Tryp_SPc"/>
    <property type="match status" value="1"/>
</dbReference>
<dbReference type="CDD" id="cd00190">
    <property type="entry name" value="Tryp_SPc"/>
    <property type="match status" value="1"/>
</dbReference>
<evidence type="ECO:0000256" key="4">
    <source>
        <dbReference type="ARBA" id="ARBA00022825"/>
    </source>
</evidence>
<dbReference type="Proteomes" id="UP000639338">
    <property type="component" value="Unassembled WGS sequence"/>
</dbReference>
<gene>
    <name evidence="7" type="ORF">HCN44_010394</name>
</gene>
<evidence type="ECO:0000313" key="8">
    <source>
        <dbReference type="Proteomes" id="UP000639338"/>
    </source>
</evidence>
<dbReference type="OrthoDB" id="8189841at2759"/>
<keyword evidence="5" id="KW-1015">Disulfide bond</keyword>
<comment type="similarity">
    <text evidence="1">Belongs to the peptidase S1 family.</text>
</comment>
<accession>A0A834XY53</accession>
<evidence type="ECO:0000259" key="6">
    <source>
        <dbReference type="PROSITE" id="PS50240"/>
    </source>
</evidence>
<comment type="caution">
    <text evidence="7">The sequence shown here is derived from an EMBL/GenBank/DDBJ whole genome shotgun (WGS) entry which is preliminary data.</text>
</comment>
<evidence type="ECO:0000256" key="3">
    <source>
        <dbReference type="ARBA" id="ARBA00022801"/>
    </source>
</evidence>
<keyword evidence="4" id="KW-0720">Serine protease</keyword>
<dbReference type="InterPro" id="IPR001254">
    <property type="entry name" value="Trypsin_dom"/>
</dbReference>
<dbReference type="PRINTS" id="PR00722">
    <property type="entry name" value="CHYMOTRYPSIN"/>
</dbReference>
<dbReference type="PANTHER" id="PTHR24276">
    <property type="entry name" value="POLYSERASE-RELATED"/>
    <property type="match status" value="1"/>
</dbReference>
<dbReference type="PROSITE" id="PS00135">
    <property type="entry name" value="TRYPSIN_SER"/>
    <property type="match status" value="1"/>
</dbReference>
<dbReference type="EMBL" id="JACMRX010000003">
    <property type="protein sequence ID" value="KAF7993787.1"/>
    <property type="molecule type" value="Genomic_DNA"/>
</dbReference>
<keyword evidence="2" id="KW-0645">Protease</keyword>
<dbReference type="InterPro" id="IPR001314">
    <property type="entry name" value="Peptidase_S1A"/>
</dbReference>
<proteinExistence type="inferred from homology"/>
<evidence type="ECO:0000256" key="2">
    <source>
        <dbReference type="ARBA" id="ARBA00022670"/>
    </source>
</evidence>
<dbReference type="InterPro" id="IPR033116">
    <property type="entry name" value="TRYPSIN_SER"/>
</dbReference>
<keyword evidence="8" id="KW-1185">Reference proteome</keyword>
<dbReference type="GO" id="GO:0004252">
    <property type="term" value="F:serine-type endopeptidase activity"/>
    <property type="evidence" value="ECO:0007669"/>
    <property type="project" value="InterPro"/>
</dbReference>
<protein>
    <recommendedName>
        <fullName evidence="6">Peptidase S1 domain-containing protein</fullName>
    </recommendedName>
</protein>